<evidence type="ECO:0000313" key="2">
    <source>
        <dbReference type="EMBL" id="CAF91673.1"/>
    </source>
</evidence>
<comment type="caution">
    <text evidence="2">The sequence shown here is derived from an EMBL/GenBank/DDBJ whole genome shotgun (WGS) entry which is preliminary data.</text>
</comment>
<evidence type="ECO:0000256" key="1">
    <source>
        <dbReference type="SAM" id="MobiDB-lite"/>
    </source>
</evidence>
<organism evidence="2">
    <name type="scientific">Tetraodon nigroviridis</name>
    <name type="common">Spotted green pufferfish</name>
    <name type="synonym">Chelonodon nigroviridis</name>
    <dbReference type="NCBI Taxonomy" id="99883"/>
    <lineage>
        <taxon>Eukaryota</taxon>
        <taxon>Metazoa</taxon>
        <taxon>Chordata</taxon>
        <taxon>Craniata</taxon>
        <taxon>Vertebrata</taxon>
        <taxon>Euteleostomi</taxon>
        <taxon>Actinopterygii</taxon>
        <taxon>Neopterygii</taxon>
        <taxon>Teleostei</taxon>
        <taxon>Neoteleostei</taxon>
        <taxon>Acanthomorphata</taxon>
        <taxon>Eupercaria</taxon>
        <taxon>Tetraodontiformes</taxon>
        <taxon>Tetradontoidea</taxon>
        <taxon>Tetraodontidae</taxon>
        <taxon>Tetraodon</taxon>
    </lineage>
</organism>
<feature type="non-terminal residue" evidence="2">
    <location>
        <position position="1"/>
    </location>
</feature>
<feature type="region of interest" description="Disordered" evidence="1">
    <location>
        <begin position="1"/>
        <end position="52"/>
    </location>
</feature>
<dbReference type="EMBL" id="CAAE01009008">
    <property type="protein sequence ID" value="CAF91673.1"/>
    <property type="molecule type" value="Genomic_DNA"/>
</dbReference>
<dbReference type="KEGG" id="tng:GSTEN00006542G001"/>
<gene>
    <name evidence="2" type="ORF">GSTENG00006542001</name>
</gene>
<name>Q4T609_TETNG</name>
<feature type="compositionally biased region" description="Basic residues" evidence="1">
    <location>
        <begin position="24"/>
        <end position="35"/>
    </location>
</feature>
<protein>
    <submittedName>
        <fullName evidence="2">(spotted green pufferfish) hypothetical protein</fullName>
    </submittedName>
</protein>
<dbReference type="AlphaFoldDB" id="Q4T609"/>
<sequence length="77" mass="9005">ESVHGPVQHHQPAAHQEPIDRQPDHKRHRVHRRQRPTPARLHPARQLVSSTVPRRQATVPFFSSIKLTTDLFKDRND</sequence>
<reference evidence="2" key="2">
    <citation type="submission" date="2004-02" db="EMBL/GenBank/DDBJ databases">
        <authorList>
            <consortium name="Genoscope"/>
            <consortium name="Whitehead Institute Centre for Genome Research"/>
        </authorList>
    </citation>
    <scope>NUCLEOTIDE SEQUENCE</scope>
</reference>
<proteinExistence type="predicted"/>
<accession>Q4T609</accession>
<reference evidence="2" key="1">
    <citation type="journal article" date="2004" name="Nature">
        <title>Genome duplication in the teleost fish Tetraodon nigroviridis reveals the early vertebrate proto-karyotype.</title>
        <authorList>
            <person name="Jaillon O."/>
            <person name="Aury J.-M."/>
            <person name="Brunet F."/>
            <person name="Petit J.-L."/>
            <person name="Stange-Thomann N."/>
            <person name="Mauceli E."/>
            <person name="Bouneau L."/>
            <person name="Fischer C."/>
            <person name="Ozouf-Costaz C."/>
            <person name="Bernot A."/>
            <person name="Nicaud S."/>
            <person name="Jaffe D."/>
            <person name="Fisher S."/>
            <person name="Lutfalla G."/>
            <person name="Dossat C."/>
            <person name="Segurens B."/>
            <person name="Dasilva C."/>
            <person name="Salanoubat M."/>
            <person name="Levy M."/>
            <person name="Boudet N."/>
            <person name="Castellano S."/>
            <person name="Anthouard V."/>
            <person name="Jubin C."/>
            <person name="Castelli V."/>
            <person name="Katinka M."/>
            <person name="Vacherie B."/>
            <person name="Biemont C."/>
            <person name="Skalli Z."/>
            <person name="Cattolico L."/>
            <person name="Poulain J."/>
            <person name="De Berardinis V."/>
            <person name="Cruaud C."/>
            <person name="Duprat S."/>
            <person name="Brottier P."/>
            <person name="Coutanceau J.-P."/>
            <person name="Gouzy J."/>
            <person name="Parra G."/>
            <person name="Lardier G."/>
            <person name="Chapple C."/>
            <person name="McKernan K.J."/>
            <person name="McEwan P."/>
            <person name="Bosak S."/>
            <person name="Kellis M."/>
            <person name="Volff J.-N."/>
            <person name="Guigo R."/>
            <person name="Zody M.C."/>
            <person name="Mesirov J."/>
            <person name="Lindblad-Toh K."/>
            <person name="Birren B."/>
            <person name="Nusbaum C."/>
            <person name="Kahn D."/>
            <person name="Robinson-Rechavi M."/>
            <person name="Laudet V."/>
            <person name="Schachter V."/>
            <person name="Quetier F."/>
            <person name="Saurin W."/>
            <person name="Scarpelli C."/>
            <person name="Wincker P."/>
            <person name="Lander E.S."/>
            <person name="Weissenbach J."/>
            <person name="Roest Crollius H."/>
        </authorList>
    </citation>
    <scope>NUCLEOTIDE SEQUENCE [LARGE SCALE GENOMIC DNA]</scope>
</reference>